<evidence type="ECO:0000313" key="4">
    <source>
        <dbReference type="Proteomes" id="UP000660554"/>
    </source>
</evidence>
<keyword evidence="2" id="KW-0472">Membrane</keyword>
<proteinExistence type="predicted"/>
<keyword evidence="2" id="KW-1133">Transmembrane helix</keyword>
<evidence type="ECO:0000256" key="1">
    <source>
        <dbReference type="SAM" id="MobiDB-lite"/>
    </source>
</evidence>
<organism evidence="3 4">
    <name type="scientific">Streptomyces virginiae</name>
    <name type="common">Streptomyces cinnamonensis</name>
    <dbReference type="NCBI Taxonomy" id="1961"/>
    <lineage>
        <taxon>Bacteria</taxon>
        <taxon>Bacillati</taxon>
        <taxon>Actinomycetota</taxon>
        <taxon>Actinomycetes</taxon>
        <taxon>Kitasatosporales</taxon>
        <taxon>Streptomycetaceae</taxon>
        <taxon>Streptomyces</taxon>
    </lineage>
</organism>
<dbReference type="Proteomes" id="UP000660554">
    <property type="component" value="Unassembled WGS sequence"/>
</dbReference>
<dbReference type="RefSeq" id="WP_191869123.1">
    <property type="nucleotide sequence ID" value="NZ_BMRU01000011.1"/>
</dbReference>
<accession>A0ABQ3NN26</accession>
<name>A0ABQ3NN26_STRVG</name>
<evidence type="ECO:0000313" key="3">
    <source>
        <dbReference type="EMBL" id="GHI14185.1"/>
    </source>
</evidence>
<sequence length="138" mass="14652">MPVVADAPEHDPPWPLPRATDRWQPPRLPARIRSLTFRPHLTNTGSLLGSSTTVALLTAAIIVAALAIRTAIADCKAPGHGRRQRRFLTDRYVLTAVAVTAVLLGLIGRQQAAGEGLVWALVAGALIALAVSAISNRK</sequence>
<comment type="caution">
    <text evidence="3">The sequence shown here is derived from an EMBL/GenBank/DDBJ whole genome shotgun (WGS) entry which is preliminary data.</text>
</comment>
<evidence type="ECO:0008006" key="5">
    <source>
        <dbReference type="Google" id="ProtNLM"/>
    </source>
</evidence>
<gene>
    <name evidence="3" type="ORF">Scinn_36480</name>
</gene>
<feature type="transmembrane region" description="Helical" evidence="2">
    <location>
        <begin position="92"/>
        <end position="110"/>
    </location>
</feature>
<protein>
    <recommendedName>
        <fullName evidence="5">Integral membrane protein</fullName>
    </recommendedName>
</protein>
<dbReference type="GeneID" id="86952385"/>
<feature type="transmembrane region" description="Helical" evidence="2">
    <location>
        <begin position="116"/>
        <end position="134"/>
    </location>
</feature>
<keyword evidence="4" id="KW-1185">Reference proteome</keyword>
<reference evidence="4" key="1">
    <citation type="submission" date="2020-09" db="EMBL/GenBank/DDBJ databases">
        <title>Whole genome shotgun sequence of Streptomyces cinnamonensis NBRC 15873.</title>
        <authorList>
            <person name="Komaki H."/>
            <person name="Tamura T."/>
        </authorList>
    </citation>
    <scope>NUCLEOTIDE SEQUENCE [LARGE SCALE GENOMIC DNA]</scope>
    <source>
        <strain evidence="4">NBRC 15873</strain>
    </source>
</reference>
<dbReference type="EMBL" id="BNDV01000008">
    <property type="protein sequence ID" value="GHI14185.1"/>
    <property type="molecule type" value="Genomic_DNA"/>
</dbReference>
<feature type="region of interest" description="Disordered" evidence="1">
    <location>
        <begin position="1"/>
        <end position="22"/>
    </location>
</feature>
<keyword evidence="2" id="KW-0812">Transmembrane</keyword>
<evidence type="ECO:0000256" key="2">
    <source>
        <dbReference type="SAM" id="Phobius"/>
    </source>
</evidence>
<feature type="transmembrane region" description="Helical" evidence="2">
    <location>
        <begin position="47"/>
        <end position="72"/>
    </location>
</feature>